<dbReference type="PROSITE" id="PS51257">
    <property type="entry name" value="PROKAR_LIPOPROTEIN"/>
    <property type="match status" value="1"/>
</dbReference>
<dbReference type="RefSeq" id="WP_071038796.1">
    <property type="nucleotide sequence ID" value="NZ_CP017755.1"/>
</dbReference>
<reference evidence="1 2" key="1">
    <citation type="submission" date="2016-10" db="EMBL/GenBank/DDBJ databases">
        <title>Complete genome sequences of three Cupriavidus strains isolated from various Malaysian environments.</title>
        <authorList>
            <person name="Abdullah A.A.-A."/>
            <person name="Shafie N.A.H."/>
            <person name="Lau N.S."/>
        </authorList>
    </citation>
    <scope>NUCLEOTIDE SEQUENCE [LARGE SCALE GENOMIC DNA]</scope>
    <source>
        <strain evidence="1 2">USMAA1020</strain>
    </source>
</reference>
<evidence type="ECO:0000313" key="1">
    <source>
        <dbReference type="EMBL" id="AOZ10109.1"/>
    </source>
</evidence>
<evidence type="ECO:0000313" key="2">
    <source>
        <dbReference type="Proteomes" id="UP000177515"/>
    </source>
</evidence>
<dbReference type="EMBL" id="CP017755">
    <property type="protein sequence ID" value="AOZ10109.1"/>
    <property type="molecule type" value="Genomic_DNA"/>
</dbReference>
<proteinExistence type="predicted"/>
<protein>
    <submittedName>
        <fullName evidence="1">Uncharacterized protein</fullName>
    </submittedName>
</protein>
<accession>A0ABN4TT87</accession>
<gene>
    <name evidence="1" type="ORF">BKK80_31165</name>
</gene>
<dbReference type="Proteomes" id="UP000177515">
    <property type="component" value="Chromosome 2"/>
</dbReference>
<keyword evidence="2" id="KW-1185">Reference proteome</keyword>
<name>A0ABN4TT87_9BURK</name>
<sequence>MMIRAHARPATVATAVAIVAAAGCCIFPAGNARARELSGGLARLDGASAHTPRRPGTRRAGRSACRSLPLAEVAGIA</sequence>
<organism evidence="1 2">
    <name type="scientific">Cupriavidus malaysiensis</name>
    <dbReference type="NCBI Taxonomy" id="367825"/>
    <lineage>
        <taxon>Bacteria</taxon>
        <taxon>Pseudomonadati</taxon>
        <taxon>Pseudomonadota</taxon>
        <taxon>Betaproteobacteria</taxon>
        <taxon>Burkholderiales</taxon>
        <taxon>Burkholderiaceae</taxon>
        <taxon>Cupriavidus</taxon>
    </lineage>
</organism>